<dbReference type="Pfam" id="PF18543">
    <property type="entry name" value="ID"/>
    <property type="match status" value="1"/>
</dbReference>
<dbReference type="InterPro" id="IPR040548">
    <property type="entry name" value="BepA_ID"/>
</dbReference>
<comment type="catalytic activity">
    <reaction evidence="7">
        <text>L-tyrosyl-[protein] + ATP = O-(5'-adenylyl)-L-tyrosyl-[protein] + diphosphate</text>
        <dbReference type="Rhea" id="RHEA:54288"/>
        <dbReference type="Rhea" id="RHEA-COMP:10136"/>
        <dbReference type="Rhea" id="RHEA-COMP:13846"/>
        <dbReference type="ChEBI" id="CHEBI:30616"/>
        <dbReference type="ChEBI" id="CHEBI:33019"/>
        <dbReference type="ChEBI" id="CHEBI:46858"/>
        <dbReference type="ChEBI" id="CHEBI:83624"/>
        <dbReference type="EC" id="2.7.7.108"/>
    </reaction>
</comment>
<dbReference type="Proteomes" id="UP000229839">
    <property type="component" value="Unassembled WGS sequence"/>
</dbReference>
<keyword evidence="2" id="KW-0548">Nucleotidyltransferase</keyword>
<evidence type="ECO:0000313" key="9">
    <source>
        <dbReference type="EMBL" id="PIT69016.1"/>
    </source>
</evidence>
<evidence type="ECO:0000256" key="1">
    <source>
        <dbReference type="ARBA" id="ARBA00022679"/>
    </source>
</evidence>
<evidence type="ECO:0000313" key="10">
    <source>
        <dbReference type="Proteomes" id="UP000229839"/>
    </source>
</evidence>
<organism evidence="9 10">
    <name type="scientific">Bartonella tribocorum</name>
    <dbReference type="NCBI Taxonomy" id="85701"/>
    <lineage>
        <taxon>Bacteria</taxon>
        <taxon>Pseudomonadati</taxon>
        <taxon>Pseudomonadota</taxon>
        <taxon>Alphaproteobacteria</taxon>
        <taxon>Hyphomicrobiales</taxon>
        <taxon>Bartonellaceae</taxon>
        <taxon>Bartonella</taxon>
    </lineage>
</organism>
<evidence type="ECO:0000256" key="6">
    <source>
        <dbReference type="ARBA" id="ARBA00047939"/>
    </source>
</evidence>
<dbReference type="InterPro" id="IPR003812">
    <property type="entry name" value="Fido"/>
</dbReference>
<dbReference type="Gene3D" id="1.10.3290.10">
    <property type="entry name" value="Fido-like domain"/>
    <property type="match status" value="1"/>
</dbReference>
<keyword evidence="1" id="KW-0808">Transferase</keyword>
<keyword evidence="4" id="KW-0067">ATP-binding</keyword>
<dbReference type="NCBIfam" id="NF033856">
    <property type="entry name" value="T4SS_effec_BID"/>
    <property type="match status" value="1"/>
</dbReference>
<gene>
    <name evidence="9" type="ORF">CER18_04940</name>
</gene>
<proteinExistence type="predicted"/>
<dbReference type="GO" id="GO:0005524">
    <property type="term" value="F:ATP binding"/>
    <property type="evidence" value="ECO:0007669"/>
    <property type="project" value="UniProtKB-KW"/>
</dbReference>
<reference evidence="9 10" key="1">
    <citation type="submission" date="2017-06" db="EMBL/GenBank/DDBJ databases">
        <title>Draft genome of Bartonella tribocorum strain L103, isolated from a rodent in Laos.</title>
        <authorList>
            <person name="Hadjadj L."/>
            <person name="Jiyipong T."/>
            <person name="Morand S."/>
            <person name="Diene S.M."/>
            <person name="Rolain J.-M."/>
        </authorList>
    </citation>
    <scope>NUCLEOTIDE SEQUENCE [LARGE SCALE GENOMIC DNA]</scope>
    <source>
        <strain evidence="9 10">L103</strain>
    </source>
</reference>
<accession>A0A2M6US63</accession>
<dbReference type="RefSeq" id="WP_100128971.1">
    <property type="nucleotide sequence ID" value="NZ_CADDYI010000009.1"/>
</dbReference>
<dbReference type="STRING" id="85701.BM1374166_01618"/>
<dbReference type="EMBL" id="NJGE01000009">
    <property type="protein sequence ID" value="PIT69016.1"/>
    <property type="molecule type" value="Genomic_DNA"/>
</dbReference>
<comment type="caution">
    <text evidence="9">The sequence shown here is derived from an EMBL/GenBank/DDBJ whole genome shotgun (WGS) entry which is preliminary data.</text>
</comment>
<evidence type="ECO:0000256" key="2">
    <source>
        <dbReference type="ARBA" id="ARBA00022695"/>
    </source>
</evidence>
<evidence type="ECO:0000256" key="7">
    <source>
        <dbReference type="ARBA" id="ARBA00048696"/>
    </source>
</evidence>
<name>A0A2M6US63_9HYPH</name>
<dbReference type="PANTHER" id="PTHR39560:SF1">
    <property type="entry name" value="PROTEIN ADENYLYLTRANSFERASE FIC-RELATED"/>
    <property type="match status" value="1"/>
</dbReference>
<dbReference type="Pfam" id="PF02661">
    <property type="entry name" value="Fic"/>
    <property type="match status" value="1"/>
</dbReference>
<feature type="domain" description="Fido" evidence="8">
    <location>
        <begin position="50"/>
        <end position="203"/>
    </location>
</feature>
<dbReference type="PROSITE" id="PS51459">
    <property type="entry name" value="FIDO"/>
    <property type="match status" value="1"/>
</dbReference>
<keyword evidence="3" id="KW-0547">Nucleotide-binding</keyword>
<dbReference type="GO" id="GO:0051302">
    <property type="term" value="P:regulation of cell division"/>
    <property type="evidence" value="ECO:0007669"/>
    <property type="project" value="TreeGrafter"/>
</dbReference>
<evidence type="ECO:0000259" key="8">
    <source>
        <dbReference type="PROSITE" id="PS51459"/>
    </source>
</evidence>
<dbReference type="OrthoDB" id="7926176at2"/>
<dbReference type="SUPFAM" id="SSF140931">
    <property type="entry name" value="Fic-like"/>
    <property type="match status" value="1"/>
</dbReference>
<dbReference type="PANTHER" id="PTHR39560">
    <property type="entry name" value="PROTEIN ADENYLYLTRANSFERASE FIC-RELATED"/>
    <property type="match status" value="1"/>
</dbReference>
<dbReference type="InterPro" id="IPR036597">
    <property type="entry name" value="Fido-like_dom_sf"/>
</dbReference>
<dbReference type="GO" id="GO:0070733">
    <property type="term" value="F:AMPylase activity"/>
    <property type="evidence" value="ECO:0007669"/>
    <property type="project" value="UniProtKB-EC"/>
</dbReference>
<sequence>MLEQNYLYKGTTTLKNKYGIKDPKKLYERSAHDTAKEAENFRHEPPPQKFDAAYLSLIHWSLFYKTFEWAGQTRDTTFTFEDGTTAHMPAMRPKGYETPFAVGSQIKKELKQLEKILSEKNNLKGLSRQEFAESAADVFMALEHAHPFRKGNGRVNRMFMEKLGQAAGHKIDFSFITKGRMTTASIEAMQYGNPQPMKDLFEDITHPQKSLVLREFISQMRESGLDEINNHVVVAAKEGLSYEGIFRGFSAEGFVMEVDGAFVVGHKDDLLLEQIKTLQNGDRFCFQKSNIQSVKEILIPKETLAPLTHDQLFERTSNDAHVEASRKEIENLSKIVYGKTQALKTKLDIVTTAPNLGDQFADEILENPQSISKFAGTKTLGMKSPNRKHAEQTVPQLCQALKNYGKITQQTKDEILNQHQREQNRLSHEIEKPEKNLQDLFALPEEQQREALLHSPALRQKLHTFSRQLQNRLSSEDRKAIHEKDHTRLACLLGTSESKAKEIAQTVKNTKEAQCQARSLKVSRSSSLALTG</sequence>
<dbReference type="Gene3D" id="2.40.50.140">
    <property type="entry name" value="Nucleic acid-binding proteins"/>
    <property type="match status" value="1"/>
</dbReference>
<protein>
    <recommendedName>
        <fullName evidence="5">protein adenylyltransferase</fullName>
        <ecNumber evidence="5">2.7.7.108</ecNumber>
    </recommendedName>
</protein>
<dbReference type="InterPro" id="IPR012340">
    <property type="entry name" value="NA-bd_OB-fold"/>
</dbReference>
<evidence type="ECO:0000256" key="5">
    <source>
        <dbReference type="ARBA" id="ARBA00034531"/>
    </source>
</evidence>
<evidence type="ECO:0000256" key="3">
    <source>
        <dbReference type="ARBA" id="ARBA00022741"/>
    </source>
</evidence>
<comment type="catalytic activity">
    <reaction evidence="6">
        <text>L-threonyl-[protein] + ATP = 3-O-(5'-adenylyl)-L-threonyl-[protein] + diphosphate</text>
        <dbReference type="Rhea" id="RHEA:54292"/>
        <dbReference type="Rhea" id="RHEA-COMP:11060"/>
        <dbReference type="Rhea" id="RHEA-COMP:13847"/>
        <dbReference type="ChEBI" id="CHEBI:30013"/>
        <dbReference type="ChEBI" id="CHEBI:30616"/>
        <dbReference type="ChEBI" id="CHEBI:33019"/>
        <dbReference type="ChEBI" id="CHEBI:138113"/>
        <dbReference type="EC" id="2.7.7.108"/>
    </reaction>
</comment>
<evidence type="ECO:0000256" key="4">
    <source>
        <dbReference type="ARBA" id="ARBA00022840"/>
    </source>
</evidence>
<dbReference type="AlphaFoldDB" id="A0A2M6US63"/>
<dbReference type="EC" id="2.7.7.108" evidence="5"/>